<accession>A0A4P9J173</accession>
<organism evidence="8 9">
    <name type="scientific">Pseudoalteromonas distincta</name>
    <dbReference type="NCBI Taxonomy" id="77608"/>
    <lineage>
        <taxon>Bacteria</taxon>
        <taxon>Pseudomonadati</taxon>
        <taxon>Pseudomonadota</taxon>
        <taxon>Gammaproteobacteria</taxon>
        <taxon>Alteromonadales</taxon>
        <taxon>Pseudoalteromonadaceae</taxon>
        <taxon>Pseudoalteromonas</taxon>
    </lineage>
</organism>
<keyword evidence="2 4" id="KW-0378">Hydrolase</keyword>
<dbReference type="PROSITE" id="PS00609">
    <property type="entry name" value="GLYCOSYL_HYDROL_F32"/>
    <property type="match status" value="1"/>
</dbReference>
<evidence type="ECO:0000256" key="3">
    <source>
        <dbReference type="ARBA" id="ARBA00023295"/>
    </source>
</evidence>
<keyword evidence="5" id="KW-0732">Signal</keyword>
<dbReference type="PANTHER" id="PTHR42800">
    <property type="entry name" value="EXOINULINASE INUD (AFU_ORTHOLOGUE AFUA_5G00480)"/>
    <property type="match status" value="1"/>
</dbReference>
<dbReference type="Proteomes" id="UP000310065">
    <property type="component" value="Chromosome L1"/>
</dbReference>
<dbReference type="Pfam" id="PF08244">
    <property type="entry name" value="Glyco_hydro_32C"/>
    <property type="match status" value="1"/>
</dbReference>
<gene>
    <name evidence="8" type="ORF">FFU37_07915</name>
</gene>
<dbReference type="Gene3D" id="2.60.120.560">
    <property type="entry name" value="Exo-inulinase, domain 1"/>
    <property type="match status" value="1"/>
</dbReference>
<evidence type="ECO:0000259" key="7">
    <source>
        <dbReference type="Pfam" id="PF08244"/>
    </source>
</evidence>
<evidence type="ECO:0000313" key="8">
    <source>
        <dbReference type="EMBL" id="QCU74396.1"/>
    </source>
</evidence>
<protein>
    <submittedName>
        <fullName evidence="8">Glycoside hydrolase family 32 protein</fullName>
    </submittedName>
</protein>
<keyword evidence="3 4" id="KW-0326">Glycosidase</keyword>
<dbReference type="KEGG" id="pdv:FFU37_07915"/>
<dbReference type="SUPFAM" id="SSF75005">
    <property type="entry name" value="Arabinanase/levansucrase/invertase"/>
    <property type="match status" value="1"/>
</dbReference>
<sequence>MQLIIIILVLSFLTACDAVNQSQNNKQYVKEQLANEAFRPAYHFTPNKNWMNDPNGMVYYQGEYHLFYQYNPYGSVWGPMHWGHAISSDMVEWQHQGVKLYPDQHGTIFSGSAVVDWKNSSGFGTKENPPLVAIYTYHNEERAKQGLGDIQTQGLAYSIDKGRTWQKYKHNPVLKNSNIRDFRDPKVKWHPATKQWVMVLAQDDHIGFYTSTNLKDWQFKSTFGAQWGSHGGVWECPDLIRVKIRGTDNYKYVLLVSINPGAPNGGSGTQYFIGDFDGTKFTLDENYQKMLAPTLAVFPQGVEFANFKNGLSKWQVEGNAFHIASDQQGKPILSSFNQSDEATGSALSEAFTIEHDYINFKILGGKHKKRTAIELLINGEVVKSTVGSNSNVMLETAWDVRSFKNKQGVIKVIDSKKGDWGHIKVADITFSDQAARPKIEPAIWLDYGTDNYAGVTFSDAPDNRHLFMGWMSNWQYANFVPTTTWRSAMTLPRELELIKTSQGLRLASQPVKELQKILASTQTKAVLEGKNNYQLDQVFNVAPGQFKLSFTLVNANQAIDIILSADSGEQTILSLNPLKGTLVLDRTKSGLIDFEADFASIQTSPLQKNLTDYHVDIWVDKASVEVFVNKGVSTMTSIVFPTQPYHKVSVKALQQFTLKDIQFNNVAITK</sequence>
<feature type="domain" description="Glycosyl hydrolase family 32 N-terminal" evidence="6">
    <location>
        <begin position="43"/>
        <end position="289"/>
    </location>
</feature>
<dbReference type="GO" id="GO:0005737">
    <property type="term" value="C:cytoplasm"/>
    <property type="evidence" value="ECO:0007669"/>
    <property type="project" value="TreeGrafter"/>
</dbReference>
<dbReference type="SUPFAM" id="SSF49899">
    <property type="entry name" value="Concanavalin A-like lectins/glucanases"/>
    <property type="match status" value="1"/>
</dbReference>
<dbReference type="EMBL" id="CP040558">
    <property type="protein sequence ID" value="QCU74396.1"/>
    <property type="molecule type" value="Genomic_DNA"/>
</dbReference>
<dbReference type="InterPro" id="IPR013189">
    <property type="entry name" value="Glyco_hydro_32_C"/>
</dbReference>
<dbReference type="SMART" id="SM00640">
    <property type="entry name" value="Glyco_32"/>
    <property type="match status" value="1"/>
</dbReference>
<dbReference type="CDD" id="cd18622">
    <property type="entry name" value="GH32_Inu-like"/>
    <property type="match status" value="1"/>
</dbReference>
<feature type="signal peptide" evidence="5">
    <location>
        <begin position="1"/>
        <end position="17"/>
    </location>
</feature>
<dbReference type="AlphaFoldDB" id="A0A4P9J173"/>
<feature type="chain" id="PRO_5020464044" evidence="5">
    <location>
        <begin position="18"/>
        <end position="670"/>
    </location>
</feature>
<evidence type="ECO:0000256" key="2">
    <source>
        <dbReference type="ARBA" id="ARBA00022801"/>
    </source>
</evidence>
<feature type="domain" description="Glycosyl hydrolase family 32 C-terminal" evidence="7">
    <location>
        <begin position="513"/>
        <end position="661"/>
    </location>
</feature>
<dbReference type="GO" id="GO:0004575">
    <property type="term" value="F:sucrose alpha-glucosidase activity"/>
    <property type="evidence" value="ECO:0007669"/>
    <property type="project" value="TreeGrafter"/>
</dbReference>
<dbReference type="InterPro" id="IPR023296">
    <property type="entry name" value="Glyco_hydro_beta-prop_sf"/>
</dbReference>
<dbReference type="InterPro" id="IPR001362">
    <property type="entry name" value="Glyco_hydro_32"/>
</dbReference>
<evidence type="ECO:0000256" key="4">
    <source>
        <dbReference type="RuleBase" id="RU362110"/>
    </source>
</evidence>
<dbReference type="InterPro" id="IPR013148">
    <property type="entry name" value="Glyco_hydro_32_N"/>
</dbReference>
<dbReference type="RefSeq" id="WP_138489188.1">
    <property type="nucleotide sequence ID" value="NZ_CP040558.1"/>
</dbReference>
<dbReference type="GeneID" id="88775569"/>
<comment type="similarity">
    <text evidence="1 4">Belongs to the glycosyl hydrolase 32 family.</text>
</comment>
<reference evidence="8 9" key="1">
    <citation type="submission" date="2019-05" db="EMBL/GenBank/DDBJ databases">
        <title>Complete genome sequence of Pseudoalteromonas sp. 16-SW-7(T) isolated from the Okhotsk Sea, Russia.</title>
        <authorList>
            <person name="Nguyen T.H."/>
            <person name="Nedashkovskaya O.I."/>
            <person name="Kim S.-G."/>
        </authorList>
    </citation>
    <scope>NUCLEOTIDE SEQUENCE [LARGE SCALE GENOMIC DNA]</scope>
    <source>
        <strain evidence="8 9">16-SW-7</strain>
    </source>
</reference>
<dbReference type="Gene3D" id="2.115.10.20">
    <property type="entry name" value="Glycosyl hydrolase domain, family 43"/>
    <property type="match status" value="2"/>
</dbReference>
<feature type="domain" description="Glycosyl hydrolase family 32 N-terminal" evidence="6">
    <location>
        <begin position="431"/>
        <end position="508"/>
    </location>
</feature>
<dbReference type="Pfam" id="PF00251">
    <property type="entry name" value="Glyco_hydro_32N"/>
    <property type="match status" value="2"/>
</dbReference>
<evidence type="ECO:0000256" key="5">
    <source>
        <dbReference type="SAM" id="SignalP"/>
    </source>
</evidence>
<name>A0A4P9J173_9GAMM</name>
<dbReference type="InterPro" id="IPR013320">
    <property type="entry name" value="ConA-like_dom_sf"/>
</dbReference>
<evidence type="ECO:0000259" key="6">
    <source>
        <dbReference type="Pfam" id="PF00251"/>
    </source>
</evidence>
<dbReference type="PANTHER" id="PTHR42800:SF1">
    <property type="entry name" value="EXOINULINASE INUD (AFU_ORTHOLOGUE AFUA_5G00480)"/>
    <property type="match status" value="1"/>
</dbReference>
<evidence type="ECO:0000313" key="9">
    <source>
        <dbReference type="Proteomes" id="UP000310065"/>
    </source>
</evidence>
<dbReference type="GO" id="GO:0005987">
    <property type="term" value="P:sucrose catabolic process"/>
    <property type="evidence" value="ECO:0007669"/>
    <property type="project" value="TreeGrafter"/>
</dbReference>
<dbReference type="InterPro" id="IPR018053">
    <property type="entry name" value="Glyco_hydro_32_AS"/>
</dbReference>
<evidence type="ECO:0000256" key="1">
    <source>
        <dbReference type="ARBA" id="ARBA00009902"/>
    </source>
</evidence>
<proteinExistence type="inferred from homology"/>